<dbReference type="STRING" id="856736.SAMN04488058_11051"/>
<name>A0A1H6ZN92_9DEIO</name>
<keyword evidence="2" id="KW-1185">Reference proteome</keyword>
<dbReference type="Proteomes" id="UP000199223">
    <property type="component" value="Unassembled WGS sequence"/>
</dbReference>
<protein>
    <submittedName>
        <fullName evidence="1">Uncharacterized protein</fullName>
    </submittedName>
</protein>
<sequence length="151" mass="16989">MFDFPVQKIRPTHAELSGEAGEAGIAIFLEPVPLPEEVTQTRDWQEAGLEGVMDSTIRLDFIDLPTVELAELAGRTFDFPVNPEDASIDGSIYFLAAHNPVDVSQISFGEMQGEQVPVTFETFWNMEFERSTFRDFNVTLKTVLVRTSEEE</sequence>
<dbReference type="EMBL" id="FNZA01000010">
    <property type="protein sequence ID" value="SEJ54156.1"/>
    <property type="molecule type" value="Genomic_DNA"/>
</dbReference>
<dbReference type="AlphaFoldDB" id="A0A1H6ZN92"/>
<evidence type="ECO:0000313" key="1">
    <source>
        <dbReference type="EMBL" id="SEJ54156.1"/>
    </source>
</evidence>
<proteinExistence type="predicted"/>
<dbReference type="OrthoDB" id="5997643at2"/>
<dbReference type="RefSeq" id="WP_092264763.1">
    <property type="nucleotide sequence ID" value="NZ_FNZA01000010.1"/>
</dbReference>
<evidence type="ECO:0000313" key="2">
    <source>
        <dbReference type="Proteomes" id="UP000199223"/>
    </source>
</evidence>
<accession>A0A1H6ZN92</accession>
<gene>
    <name evidence="1" type="ORF">SAMN04488058_11051</name>
</gene>
<organism evidence="1 2">
    <name type="scientific">Deinococcus reticulitermitis</name>
    <dbReference type="NCBI Taxonomy" id="856736"/>
    <lineage>
        <taxon>Bacteria</taxon>
        <taxon>Thermotogati</taxon>
        <taxon>Deinococcota</taxon>
        <taxon>Deinococci</taxon>
        <taxon>Deinococcales</taxon>
        <taxon>Deinococcaceae</taxon>
        <taxon>Deinococcus</taxon>
    </lineage>
</organism>
<reference evidence="2" key="1">
    <citation type="submission" date="2016-10" db="EMBL/GenBank/DDBJ databases">
        <authorList>
            <person name="Varghese N."/>
            <person name="Submissions S."/>
        </authorList>
    </citation>
    <scope>NUCLEOTIDE SEQUENCE [LARGE SCALE GENOMIC DNA]</scope>
    <source>
        <strain evidence="2">CGMCC 1.10218</strain>
    </source>
</reference>